<protein>
    <submittedName>
        <fullName evidence="1 3">Uncharacterized protein</fullName>
    </submittedName>
</protein>
<proteinExistence type="predicted"/>
<evidence type="ECO:0000313" key="2">
    <source>
        <dbReference type="Proteomes" id="UP000271098"/>
    </source>
</evidence>
<gene>
    <name evidence="1" type="ORF">GPUH_LOCUS19666</name>
</gene>
<dbReference type="Proteomes" id="UP000271098">
    <property type="component" value="Unassembled WGS sequence"/>
</dbReference>
<dbReference type="AlphaFoldDB" id="A0A183EFC3"/>
<accession>A0A183EFC3</accession>
<dbReference type="WBParaSite" id="GPUH_0001968901-mRNA-1">
    <property type="protein sequence ID" value="GPUH_0001968901-mRNA-1"/>
    <property type="gene ID" value="GPUH_0001968901"/>
</dbReference>
<dbReference type="EMBL" id="UYRT01088928">
    <property type="protein sequence ID" value="VDN34323.1"/>
    <property type="molecule type" value="Genomic_DNA"/>
</dbReference>
<reference evidence="1 2" key="2">
    <citation type="submission" date="2018-11" db="EMBL/GenBank/DDBJ databases">
        <authorList>
            <consortium name="Pathogen Informatics"/>
        </authorList>
    </citation>
    <scope>NUCLEOTIDE SEQUENCE [LARGE SCALE GENOMIC DNA]</scope>
</reference>
<organism evidence="3">
    <name type="scientific">Gongylonema pulchrum</name>
    <dbReference type="NCBI Taxonomy" id="637853"/>
    <lineage>
        <taxon>Eukaryota</taxon>
        <taxon>Metazoa</taxon>
        <taxon>Ecdysozoa</taxon>
        <taxon>Nematoda</taxon>
        <taxon>Chromadorea</taxon>
        <taxon>Rhabditida</taxon>
        <taxon>Spirurina</taxon>
        <taxon>Spiruromorpha</taxon>
        <taxon>Spiruroidea</taxon>
        <taxon>Gongylonematidae</taxon>
        <taxon>Gongylonema</taxon>
    </lineage>
</organism>
<dbReference type="OrthoDB" id="47328at2759"/>
<name>A0A183EFC3_9BILA</name>
<keyword evidence="2" id="KW-1185">Reference proteome</keyword>
<reference evidence="3" key="1">
    <citation type="submission" date="2016-06" db="UniProtKB">
        <authorList>
            <consortium name="WormBaseParasite"/>
        </authorList>
    </citation>
    <scope>IDENTIFICATION</scope>
</reference>
<evidence type="ECO:0000313" key="3">
    <source>
        <dbReference type="WBParaSite" id="GPUH_0001968901-mRNA-1"/>
    </source>
</evidence>
<evidence type="ECO:0000313" key="1">
    <source>
        <dbReference type="EMBL" id="VDN34323.1"/>
    </source>
</evidence>
<sequence length="207" mass="22175">MFADGASTSADALSQASRAGSIETGDESNSIATAAAATDSAEPFGASCLWAGRNAAAKFLQPPIVKRRSLFALYSDLDQLPIPRNEAGCLLSNASLDVGPPVDKPVVRFVVEFLNLNIKLSLVNTHVQQIEPFFVRMFLYDSRAGRRLSEEFAVDPNGNEFDAVLKAANGFASGNRSASEKSTLEDGINTLPQRVLADKNARKVGHF</sequence>